<keyword evidence="2" id="KW-1185">Reference proteome</keyword>
<dbReference type="EMBL" id="OZ034820">
    <property type="protein sequence ID" value="CAL1404753.1"/>
    <property type="molecule type" value="Genomic_DNA"/>
</dbReference>
<organism evidence="1 2">
    <name type="scientific">Linum trigynum</name>
    <dbReference type="NCBI Taxonomy" id="586398"/>
    <lineage>
        <taxon>Eukaryota</taxon>
        <taxon>Viridiplantae</taxon>
        <taxon>Streptophyta</taxon>
        <taxon>Embryophyta</taxon>
        <taxon>Tracheophyta</taxon>
        <taxon>Spermatophyta</taxon>
        <taxon>Magnoliopsida</taxon>
        <taxon>eudicotyledons</taxon>
        <taxon>Gunneridae</taxon>
        <taxon>Pentapetalae</taxon>
        <taxon>rosids</taxon>
        <taxon>fabids</taxon>
        <taxon>Malpighiales</taxon>
        <taxon>Linaceae</taxon>
        <taxon>Linum</taxon>
    </lineage>
</organism>
<evidence type="ECO:0000313" key="2">
    <source>
        <dbReference type="Proteomes" id="UP001497516"/>
    </source>
</evidence>
<proteinExistence type="predicted"/>
<reference evidence="1 2" key="1">
    <citation type="submission" date="2024-04" db="EMBL/GenBank/DDBJ databases">
        <authorList>
            <person name="Fracassetti M."/>
        </authorList>
    </citation>
    <scope>NUCLEOTIDE SEQUENCE [LARGE SCALE GENOMIC DNA]</scope>
</reference>
<protein>
    <submittedName>
        <fullName evidence="1">Uncharacterized protein</fullName>
    </submittedName>
</protein>
<name>A0AAV2G4P7_9ROSI</name>
<sequence>MLTGHYIRLTEAILQGQPHFSFLELQVHPRKMQQTESTQFEDIYNFDDYHSGDGCQSIGVPLKKQVAPVVGCGKYPLERIFYAESTMILDALFLY</sequence>
<dbReference type="AlphaFoldDB" id="A0AAV2G4P7"/>
<accession>A0AAV2G4P7</accession>
<dbReference type="Proteomes" id="UP001497516">
    <property type="component" value="Chromosome 7"/>
</dbReference>
<gene>
    <name evidence="1" type="ORF">LTRI10_LOCUS44582</name>
</gene>
<evidence type="ECO:0000313" key="1">
    <source>
        <dbReference type="EMBL" id="CAL1404753.1"/>
    </source>
</evidence>